<dbReference type="InterPro" id="IPR000182">
    <property type="entry name" value="GNAT_dom"/>
</dbReference>
<dbReference type="RefSeq" id="WP_206937884.1">
    <property type="nucleotide sequence ID" value="NZ_JAFLNF010000001.1"/>
</dbReference>
<dbReference type="PANTHER" id="PTHR43441">
    <property type="entry name" value="RIBOSOMAL-PROTEIN-SERINE ACETYLTRANSFERASE"/>
    <property type="match status" value="1"/>
</dbReference>
<dbReference type="AlphaFoldDB" id="A0A939EMI4"/>
<dbReference type="Proteomes" id="UP000664779">
    <property type="component" value="Unassembled WGS sequence"/>
</dbReference>
<keyword evidence="3" id="KW-1185">Reference proteome</keyword>
<gene>
    <name evidence="2" type="ORF">J0X15_02250</name>
</gene>
<dbReference type="SUPFAM" id="SSF55729">
    <property type="entry name" value="Acyl-CoA N-acyltransferases (Nat)"/>
    <property type="match status" value="1"/>
</dbReference>
<dbReference type="FunFam" id="3.40.630.30:FF:000047">
    <property type="entry name" value="Acetyltransferase, GNAT family"/>
    <property type="match status" value="1"/>
</dbReference>
<dbReference type="PANTHER" id="PTHR43441:SF2">
    <property type="entry name" value="FAMILY ACETYLTRANSFERASE, PUTATIVE (AFU_ORTHOLOGUE AFUA_7G00850)-RELATED"/>
    <property type="match status" value="1"/>
</dbReference>
<protein>
    <submittedName>
        <fullName evidence="2">GNAT family N-acetyltransferase</fullName>
    </submittedName>
</protein>
<evidence type="ECO:0000259" key="1">
    <source>
        <dbReference type="PROSITE" id="PS51186"/>
    </source>
</evidence>
<sequence length="224" mass="25334">MISYHPVTPKKTVLEGTFVRLEPLNVAAHSEDLFVAASVEDRAEKYRYLAEAAPEELQDVTEWAEAASRSADPLFYAIVDKRTGKAVGRQAFLRIDAANGVIEVGHIYWGPAMARSRAATEVMYLCLTYVFEELKYRRFEWKCNNENQPSKVAAGRFGFNFEGIFRQHMIQKGLNRDTAWFAIIDSEWAVLKPAYESWLAPENFDAEGMQRTALSQLTAAALGR</sequence>
<organism evidence="2 3">
    <name type="scientific">Roseibium limicola</name>
    <dbReference type="NCBI Taxonomy" id="2816037"/>
    <lineage>
        <taxon>Bacteria</taxon>
        <taxon>Pseudomonadati</taxon>
        <taxon>Pseudomonadota</taxon>
        <taxon>Alphaproteobacteria</taxon>
        <taxon>Hyphomicrobiales</taxon>
        <taxon>Stappiaceae</taxon>
        <taxon>Roseibium</taxon>
    </lineage>
</organism>
<comment type="caution">
    <text evidence="2">The sequence shown here is derived from an EMBL/GenBank/DDBJ whole genome shotgun (WGS) entry which is preliminary data.</text>
</comment>
<accession>A0A939EMI4</accession>
<dbReference type="Gene3D" id="3.40.630.30">
    <property type="match status" value="1"/>
</dbReference>
<reference evidence="2" key="1">
    <citation type="submission" date="2021-03" db="EMBL/GenBank/DDBJ databases">
        <title>Roseibium sp. CAU 1637 isolated from Incheon.</title>
        <authorList>
            <person name="Kim W."/>
        </authorList>
    </citation>
    <scope>NUCLEOTIDE SEQUENCE</scope>
    <source>
        <strain evidence="2">CAU 1637</strain>
    </source>
</reference>
<name>A0A939EMI4_9HYPH</name>
<dbReference type="PROSITE" id="PS51186">
    <property type="entry name" value="GNAT"/>
    <property type="match status" value="1"/>
</dbReference>
<dbReference type="InterPro" id="IPR051908">
    <property type="entry name" value="Ribosomal_N-acetyltransferase"/>
</dbReference>
<dbReference type="InterPro" id="IPR016181">
    <property type="entry name" value="Acyl_CoA_acyltransferase"/>
</dbReference>
<dbReference type="Pfam" id="PF13302">
    <property type="entry name" value="Acetyltransf_3"/>
    <property type="match status" value="1"/>
</dbReference>
<proteinExistence type="predicted"/>
<dbReference type="GO" id="GO:0008999">
    <property type="term" value="F:protein-N-terminal-alanine acetyltransferase activity"/>
    <property type="evidence" value="ECO:0007669"/>
    <property type="project" value="TreeGrafter"/>
</dbReference>
<evidence type="ECO:0000313" key="3">
    <source>
        <dbReference type="Proteomes" id="UP000664779"/>
    </source>
</evidence>
<feature type="domain" description="N-acetyltransferase" evidence="1">
    <location>
        <begin position="32"/>
        <end position="177"/>
    </location>
</feature>
<dbReference type="GO" id="GO:1990189">
    <property type="term" value="F:protein N-terminal-serine acetyltransferase activity"/>
    <property type="evidence" value="ECO:0007669"/>
    <property type="project" value="TreeGrafter"/>
</dbReference>
<evidence type="ECO:0000313" key="2">
    <source>
        <dbReference type="EMBL" id="MBO0344028.1"/>
    </source>
</evidence>
<dbReference type="EMBL" id="JAFLNF010000001">
    <property type="protein sequence ID" value="MBO0344028.1"/>
    <property type="molecule type" value="Genomic_DNA"/>
</dbReference>